<name>A0A6M3K654_9ZZZZ</name>
<dbReference type="EMBL" id="MT142283">
    <property type="protein sequence ID" value="QJA77431.1"/>
    <property type="molecule type" value="Genomic_DNA"/>
</dbReference>
<accession>A0A6M3K654</accession>
<gene>
    <name evidence="1" type="ORF">MM415A01302_0006</name>
</gene>
<protein>
    <submittedName>
        <fullName evidence="1">Uncharacterized protein</fullName>
    </submittedName>
</protein>
<proteinExistence type="predicted"/>
<sequence length="89" mass="10123">MKELGVNKILFPDSPEDDWHPVVRNHALARRVLVVARTRIEGKWAAYIDAVPGQDHAREVAQVLRSGDKLPEHIAKVLFPYFEGIPYAH</sequence>
<evidence type="ECO:0000313" key="1">
    <source>
        <dbReference type="EMBL" id="QJA77431.1"/>
    </source>
</evidence>
<organism evidence="1">
    <name type="scientific">viral metagenome</name>
    <dbReference type="NCBI Taxonomy" id="1070528"/>
    <lineage>
        <taxon>unclassified sequences</taxon>
        <taxon>metagenomes</taxon>
        <taxon>organismal metagenomes</taxon>
    </lineage>
</organism>
<dbReference type="AlphaFoldDB" id="A0A6M3K654"/>
<reference evidence="1" key="1">
    <citation type="submission" date="2020-03" db="EMBL/GenBank/DDBJ databases">
        <title>The deep terrestrial virosphere.</title>
        <authorList>
            <person name="Holmfeldt K."/>
            <person name="Nilsson E."/>
            <person name="Simone D."/>
            <person name="Lopez-Fernandez M."/>
            <person name="Wu X."/>
            <person name="de Brujin I."/>
            <person name="Lundin D."/>
            <person name="Andersson A."/>
            <person name="Bertilsson S."/>
            <person name="Dopson M."/>
        </authorList>
    </citation>
    <scope>NUCLEOTIDE SEQUENCE</scope>
    <source>
        <strain evidence="1">MM415A01302</strain>
    </source>
</reference>